<evidence type="ECO:0000256" key="1">
    <source>
        <dbReference type="SAM" id="Phobius"/>
    </source>
</evidence>
<evidence type="ECO:0000313" key="3">
    <source>
        <dbReference type="Proteomes" id="UP000594454"/>
    </source>
</evidence>
<accession>A0A7R8Z0K5</accession>
<sequence length="239" mass="27689">MALTTFMKNSIQSIKIYLHRLANPESLLESFYLVVRVVQLAGIYPYRAFYSKDDPAHDIVSYPALMMTFLNITLYSAANYFLIFYDTTLYTESLISERFLGVMGELMIKILDTLISVAIFVVIAFRLRKKHKLISFGMKELMKKMGIDLKHVFRGLLIFSIVQSLLLTAICLFCIYKAIALYMRVKGETPSFVYFIVVIMSNVYKLLEVGKFMSYIVFERSMIIVLNKHLARYLPDEPI</sequence>
<feature type="transmembrane region" description="Helical" evidence="1">
    <location>
        <begin position="106"/>
        <end position="125"/>
    </location>
</feature>
<keyword evidence="1" id="KW-0812">Transmembrane</keyword>
<name>A0A7R8Z0K5_HERIL</name>
<dbReference type="Proteomes" id="UP000594454">
    <property type="component" value="Chromosome 5"/>
</dbReference>
<feature type="transmembrane region" description="Helical" evidence="1">
    <location>
        <begin position="152"/>
        <end position="179"/>
    </location>
</feature>
<feature type="transmembrane region" description="Helical" evidence="1">
    <location>
        <begin position="62"/>
        <end position="86"/>
    </location>
</feature>
<dbReference type="InParanoid" id="A0A7R8Z0K5"/>
<keyword evidence="1" id="KW-1133">Transmembrane helix</keyword>
<dbReference type="EMBL" id="LR899013">
    <property type="protein sequence ID" value="CAD7091128.1"/>
    <property type="molecule type" value="Genomic_DNA"/>
</dbReference>
<dbReference type="AlphaFoldDB" id="A0A7R8Z0K5"/>
<proteinExistence type="predicted"/>
<protein>
    <submittedName>
        <fullName evidence="2">Uncharacterized protein</fullName>
    </submittedName>
</protein>
<evidence type="ECO:0000313" key="2">
    <source>
        <dbReference type="EMBL" id="CAD7091128.1"/>
    </source>
</evidence>
<organism evidence="2 3">
    <name type="scientific">Hermetia illucens</name>
    <name type="common">Black soldier fly</name>
    <dbReference type="NCBI Taxonomy" id="343691"/>
    <lineage>
        <taxon>Eukaryota</taxon>
        <taxon>Metazoa</taxon>
        <taxon>Ecdysozoa</taxon>
        <taxon>Arthropoda</taxon>
        <taxon>Hexapoda</taxon>
        <taxon>Insecta</taxon>
        <taxon>Pterygota</taxon>
        <taxon>Neoptera</taxon>
        <taxon>Endopterygota</taxon>
        <taxon>Diptera</taxon>
        <taxon>Brachycera</taxon>
        <taxon>Stratiomyomorpha</taxon>
        <taxon>Stratiomyidae</taxon>
        <taxon>Hermetiinae</taxon>
        <taxon>Hermetia</taxon>
    </lineage>
</organism>
<gene>
    <name evidence="2" type="ORF">HERILL_LOCUS13564</name>
</gene>
<feature type="transmembrane region" description="Helical" evidence="1">
    <location>
        <begin position="30"/>
        <end position="50"/>
    </location>
</feature>
<keyword evidence="3" id="KW-1185">Reference proteome</keyword>
<keyword evidence="1" id="KW-0472">Membrane</keyword>
<reference evidence="2 3" key="1">
    <citation type="submission" date="2020-11" db="EMBL/GenBank/DDBJ databases">
        <authorList>
            <person name="Wallbank WR R."/>
            <person name="Pardo Diaz C."/>
            <person name="Kozak K."/>
            <person name="Martin S."/>
            <person name="Jiggins C."/>
            <person name="Moest M."/>
            <person name="Warren A I."/>
            <person name="Generalovic N T."/>
            <person name="Byers J.R.P. K."/>
            <person name="Montejo-Kovacevich G."/>
            <person name="Yen C E."/>
        </authorList>
    </citation>
    <scope>NUCLEOTIDE SEQUENCE [LARGE SCALE GENOMIC DNA]</scope>
</reference>